<dbReference type="RefSeq" id="WP_097788055.1">
    <property type="nucleotide sequence ID" value="NZ_BAAADT010000003.1"/>
</dbReference>
<dbReference type="EMBL" id="CP021435">
    <property type="protein sequence ID" value="ATJ81524.1"/>
    <property type="molecule type" value="Genomic_DNA"/>
</dbReference>
<evidence type="ECO:0000313" key="2">
    <source>
        <dbReference type="EMBL" id="ATJ81524.1"/>
    </source>
</evidence>
<accession>A0A291P3R2</accession>
<keyword evidence="1" id="KW-0472">Membrane</keyword>
<evidence type="ECO:0000256" key="1">
    <source>
        <dbReference type="SAM" id="Phobius"/>
    </source>
</evidence>
<feature type="transmembrane region" description="Helical" evidence="1">
    <location>
        <begin position="36"/>
        <end position="55"/>
    </location>
</feature>
<proteinExistence type="predicted"/>
<gene>
    <name evidence="2" type="ORF">BEI_0537</name>
</gene>
<organism evidence="2 3">
    <name type="scientific">Halomonas beimenensis</name>
    <dbReference type="NCBI Taxonomy" id="475662"/>
    <lineage>
        <taxon>Bacteria</taxon>
        <taxon>Pseudomonadati</taxon>
        <taxon>Pseudomonadota</taxon>
        <taxon>Gammaproteobacteria</taxon>
        <taxon>Oceanospirillales</taxon>
        <taxon>Halomonadaceae</taxon>
        <taxon>Halomonas</taxon>
    </lineage>
</organism>
<keyword evidence="1" id="KW-0812">Transmembrane</keyword>
<reference evidence="2 3" key="1">
    <citation type="journal article" date="2017" name="Sci. Rep.">
        <title>Revealing the Saline Adaptation Strategies of the Halophilic Bacterium Halomonas beimenensis through High-throughput Omics and Transposon Mutagenesis Approaches.</title>
        <authorList>
            <person name="Chen Y.H."/>
            <person name="Lin S.S."/>
            <person name="Shyu Y.T."/>
        </authorList>
    </citation>
    <scope>NUCLEOTIDE SEQUENCE [LARGE SCALE GENOMIC DNA]</scope>
    <source>
        <strain evidence="2 3">NTU-111</strain>
    </source>
</reference>
<protein>
    <submittedName>
        <fullName evidence="2">Uncharacterized protein</fullName>
    </submittedName>
</protein>
<feature type="transmembrane region" description="Helical" evidence="1">
    <location>
        <begin position="12"/>
        <end position="30"/>
    </location>
</feature>
<dbReference type="Proteomes" id="UP000219993">
    <property type="component" value="Chromosome"/>
</dbReference>
<keyword evidence="1" id="KW-1133">Transmembrane helix</keyword>
<sequence length="59" mass="5999">MTGTRGKMDPRGWAVGGGTLLGLGVGLMLLRYSALAFVGSLIVGIGIGLIIAAVLSRRD</sequence>
<dbReference type="KEGG" id="hbe:BEI_0537"/>
<keyword evidence="3" id="KW-1185">Reference proteome</keyword>
<name>A0A291P3R2_9GAMM</name>
<evidence type="ECO:0000313" key="3">
    <source>
        <dbReference type="Proteomes" id="UP000219993"/>
    </source>
</evidence>
<dbReference type="AlphaFoldDB" id="A0A291P3R2"/>